<sequence length="267" mass="28191">MRIRSLRCDSSMAPTLRRAVRSRWRTASLAAGWPFPGDWEVPAVDAVCAAVVSGDDLSDSLAELGASRAESGVGLAGTLQDLAALHAVAGEDSDGLVSADPDAVPASLIRIAALGWADAVSGMSVGREVEDPLTGLNTAGYLRTRLHEVYREASSRGSTADEDYALTTVVLGVSTDGYPRMVAMVLIADVLRAVFDSGETSALLRAATAAVLAPRTPQLSARCQQARWMIEHRLAADPALRDCGQIRVQQEALPEDHAEACRLLASL</sequence>
<protein>
    <recommendedName>
        <fullName evidence="3">GGDEF domain-containing protein</fullName>
    </recommendedName>
</protein>
<gene>
    <name evidence="1" type="ORF">FHU35_1697</name>
</gene>
<accession>A0A561U0D2</accession>
<name>A0A561U0D2_9PSEU</name>
<organism evidence="1 2">
    <name type="scientific">Saccharopolyspora dendranthemae</name>
    <dbReference type="NCBI Taxonomy" id="1181886"/>
    <lineage>
        <taxon>Bacteria</taxon>
        <taxon>Bacillati</taxon>
        <taxon>Actinomycetota</taxon>
        <taxon>Actinomycetes</taxon>
        <taxon>Pseudonocardiales</taxon>
        <taxon>Pseudonocardiaceae</taxon>
        <taxon>Saccharopolyspora</taxon>
    </lineage>
</organism>
<proteinExistence type="predicted"/>
<reference evidence="1 2" key="1">
    <citation type="submission" date="2019-06" db="EMBL/GenBank/DDBJ databases">
        <title>Sequencing the genomes of 1000 actinobacteria strains.</title>
        <authorList>
            <person name="Klenk H.-P."/>
        </authorList>
    </citation>
    <scope>NUCLEOTIDE SEQUENCE [LARGE SCALE GENOMIC DNA]</scope>
    <source>
        <strain evidence="1 2">DSM 46699</strain>
    </source>
</reference>
<comment type="caution">
    <text evidence="1">The sequence shown here is derived from an EMBL/GenBank/DDBJ whole genome shotgun (WGS) entry which is preliminary data.</text>
</comment>
<dbReference type="Proteomes" id="UP000316184">
    <property type="component" value="Unassembled WGS sequence"/>
</dbReference>
<dbReference type="AlphaFoldDB" id="A0A561U0D2"/>
<dbReference type="EMBL" id="VIWX01000006">
    <property type="protein sequence ID" value="TWF92815.1"/>
    <property type="molecule type" value="Genomic_DNA"/>
</dbReference>
<keyword evidence="2" id="KW-1185">Reference proteome</keyword>
<evidence type="ECO:0000313" key="1">
    <source>
        <dbReference type="EMBL" id="TWF92815.1"/>
    </source>
</evidence>
<evidence type="ECO:0000313" key="2">
    <source>
        <dbReference type="Proteomes" id="UP000316184"/>
    </source>
</evidence>
<evidence type="ECO:0008006" key="3">
    <source>
        <dbReference type="Google" id="ProtNLM"/>
    </source>
</evidence>